<evidence type="ECO:0000256" key="1">
    <source>
        <dbReference type="ARBA" id="ARBA00004167"/>
    </source>
</evidence>
<feature type="transmembrane region" description="Helical" evidence="5">
    <location>
        <begin position="443"/>
        <end position="462"/>
    </location>
</feature>
<dbReference type="GO" id="GO:0016020">
    <property type="term" value="C:membrane"/>
    <property type="evidence" value="ECO:0007669"/>
    <property type="project" value="UniProtKB-SubCell"/>
</dbReference>
<dbReference type="OrthoDB" id="427280at2759"/>
<dbReference type="Pfam" id="PF13848">
    <property type="entry name" value="Thioredoxin_6"/>
    <property type="match status" value="1"/>
</dbReference>
<keyword evidence="2 5" id="KW-0812">Transmembrane</keyword>
<keyword evidence="3 5" id="KW-1133">Transmembrane helix</keyword>
<sequence length="466" mass="54200">MLVLIYFYATSACEVSKDGLTLAEFYKHDNSLHQLMQPLVDAVSNISSRNNLGLNVQRIDCDACGCDGIERFPTFKLFRDNKLVDSFFGYKSYDKLVKFLSLDEKLFHRSPGESSGEIVELEERDFYSGFDGPWLILFYYDKSNHDELLKQLHDVFRGRIKLGKIKHTQSGYLMSRFHVRAYPMVYALYNGLTVPFLDDLNITNLIKFTNRLLEPTFKTISYQELLSLSQDKYNLEPIYVVLTRDQTKANEMFFRYAHSFKFKIRLYKSTDSVLFEHAQVFPTASEDKLVVYKNGSYFAYDGDMGDENSVVEWIFHTHFPNVTRISNASFHSIFNGIKPVFLLLTEDDNLLEQFEYFSNNVHLGKPYLHILFSSINLNEYMLFTASLLPKIEVPSFVVYNPMDKKFYYKKASLTRENFQQTAENTLKLFESGSLKPYSKESHINLYIGIVIGILIVLGILIMKYKQ</sequence>
<evidence type="ECO:0000256" key="3">
    <source>
        <dbReference type="ARBA" id="ARBA00022989"/>
    </source>
</evidence>
<evidence type="ECO:0000256" key="5">
    <source>
        <dbReference type="SAM" id="Phobius"/>
    </source>
</evidence>
<accession>A0A9P6GXQ6</accession>
<reference evidence="6 7" key="1">
    <citation type="journal article" date="2020" name="Genome Biol. Evol.">
        <title>Comparative genomics of strictly vertically transmitted, feminizing microsporidia endosymbionts of amphipod crustaceans.</title>
        <authorList>
            <person name="Cormier A."/>
            <person name="Chebbi M.A."/>
            <person name="Giraud I."/>
            <person name="Wattier R."/>
            <person name="Teixeira M."/>
            <person name="Gilbert C."/>
            <person name="Rigaud T."/>
            <person name="Cordaux R."/>
        </authorList>
    </citation>
    <scope>NUCLEOTIDE SEQUENCE [LARGE SCALE GENOMIC DNA]</scope>
    <source>
        <strain evidence="6 7">Ou3-Ou53</strain>
    </source>
</reference>
<comment type="subcellular location">
    <subcellularLocation>
        <location evidence="1">Membrane</location>
        <topology evidence="1">Single-pass membrane protein</topology>
    </subcellularLocation>
</comment>
<keyword evidence="7" id="KW-1185">Reference proteome</keyword>
<dbReference type="Proteomes" id="UP000740883">
    <property type="component" value="Unassembled WGS sequence"/>
</dbReference>
<dbReference type="PANTHER" id="PTHR46426:SF1">
    <property type="entry name" value="PROTEIN DISULFIDE-ISOMERASE TMX3"/>
    <property type="match status" value="1"/>
</dbReference>
<dbReference type="CDD" id="cd02947">
    <property type="entry name" value="TRX_family"/>
    <property type="match status" value="1"/>
</dbReference>
<dbReference type="PANTHER" id="PTHR46426">
    <property type="entry name" value="PROTEIN DISULFIDE-ISOMERASE TMX3"/>
    <property type="match status" value="1"/>
</dbReference>
<dbReference type="InterPro" id="IPR052250">
    <property type="entry name" value="PDI_TMX3"/>
</dbReference>
<proteinExistence type="predicted"/>
<gene>
    <name evidence="6" type="primary">tmx3</name>
    <name evidence="6" type="ORF">NGRA_1814</name>
</gene>
<dbReference type="EMBL" id="SBJO01000141">
    <property type="protein sequence ID" value="KAF9762705.1"/>
    <property type="molecule type" value="Genomic_DNA"/>
</dbReference>
<dbReference type="Gene3D" id="3.40.30.10">
    <property type="entry name" value="Glutaredoxin"/>
    <property type="match status" value="2"/>
</dbReference>
<comment type="caution">
    <text evidence="6">The sequence shown here is derived from an EMBL/GenBank/DDBJ whole genome shotgun (WGS) entry which is preliminary data.</text>
</comment>
<keyword evidence="4 5" id="KW-0472">Membrane</keyword>
<name>A0A9P6GXQ6_9MICR</name>
<dbReference type="InterPro" id="IPR036249">
    <property type="entry name" value="Thioredoxin-like_sf"/>
</dbReference>
<evidence type="ECO:0000256" key="2">
    <source>
        <dbReference type="ARBA" id="ARBA00022692"/>
    </source>
</evidence>
<evidence type="ECO:0000313" key="6">
    <source>
        <dbReference type="EMBL" id="KAF9762705.1"/>
    </source>
</evidence>
<dbReference type="SUPFAM" id="SSF52833">
    <property type="entry name" value="Thioredoxin-like"/>
    <property type="match status" value="2"/>
</dbReference>
<evidence type="ECO:0000313" key="7">
    <source>
        <dbReference type="Proteomes" id="UP000740883"/>
    </source>
</evidence>
<dbReference type="GO" id="GO:0005783">
    <property type="term" value="C:endoplasmic reticulum"/>
    <property type="evidence" value="ECO:0007669"/>
    <property type="project" value="TreeGrafter"/>
</dbReference>
<protein>
    <submittedName>
        <fullName evidence="6">Protein disulfide-isomerase TMX3</fullName>
    </submittedName>
</protein>
<organism evidence="6 7">
    <name type="scientific">Nosema granulosis</name>
    <dbReference type="NCBI Taxonomy" id="83296"/>
    <lineage>
        <taxon>Eukaryota</taxon>
        <taxon>Fungi</taxon>
        <taxon>Fungi incertae sedis</taxon>
        <taxon>Microsporidia</taxon>
        <taxon>Nosematidae</taxon>
        <taxon>Nosema</taxon>
    </lineage>
</organism>
<evidence type="ECO:0000256" key="4">
    <source>
        <dbReference type="ARBA" id="ARBA00023136"/>
    </source>
</evidence>
<dbReference type="AlphaFoldDB" id="A0A9P6GXQ6"/>